<gene>
    <name evidence="1" type="ORF">CN497_18995</name>
</gene>
<evidence type="ECO:0000313" key="2">
    <source>
        <dbReference type="Proteomes" id="UP000220341"/>
    </source>
</evidence>
<protein>
    <submittedName>
        <fullName evidence="1">Uncharacterized protein</fullName>
    </submittedName>
</protein>
<evidence type="ECO:0000313" key="1">
    <source>
        <dbReference type="EMBL" id="PES34854.1"/>
    </source>
</evidence>
<reference evidence="1 2" key="1">
    <citation type="submission" date="2017-09" db="EMBL/GenBank/DDBJ databases">
        <title>Large-scale bioinformatics analysis of Bacillus genomes uncovers conserved roles of natural products in bacterial physiology.</title>
        <authorList>
            <consortium name="Agbiome Team Llc"/>
            <person name="Bleich R.M."/>
            <person name="Kirk G.J."/>
            <person name="Santa Maria K.C."/>
            <person name="Allen S.E."/>
            <person name="Farag S."/>
            <person name="Shank E.A."/>
            <person name="Bowers A."/>
        </authorList>
    </citation>
    <scope>NUCLEOTIDE SEQUENCE [LARGE SCALE GENOMIC DNA]</scope>
    <source>
        <strain evidence="1 2">AFS003013</strain>
    </source>
</reference>
<dbReference type="EMBL" id="NTYW01000022">
    <property type="protein sequence ID" value="PES34854.1"/>
    <property type="molecule type" value="Genomic_DNA"/>
</dbReference>
<dbReference type="Proteomes" id="UP000220341">
    <property type="component" value="Unassembled WGS sequence"/>
</dbReference>
<proteinExistence type="predicted"/>
<organism evidence="1 2">
    <name type="scientific">Priestia megaterium</name>
    <name type="common">Bacillus megaterium</name>
    <dbReference type="NCBI Taxonomy" id="1404"/>
    <lineage>
        <taxon>Bacteria</taxon>
        <taxon>Bacillati</taxon>
        <taxon>Bacillota</taxon>
        <taxon>Bacilli</taxon>
        <taxon>Bacillales</taxon>
        <taxon>Bacillaceae</taxon>
        <taxon>Priestia</taxon>
    </lineage>
</organism>
<accession>A0AAE5UAX1</accession>
<comment type="caution">
    <text evidence="1">The sequence shown here is derived from an EMBL/GenBank/DDBJ whole genome shotgun (WGS) entry which is preliminary data.</text>
</comment>
<name>A0AAE5UAX1_PRIMG</name>
<sequence>MNYIKSDKMSYLAGTRKDSNLLPEFIWDDNCFKVLSYKLIIRKVIPVTQSYIYPPQSYERVNKTFKDYIAGMGRKYDECFCPLYIFTYKETDEKLTWYVGETNQAPTATTGRMYSGHHAIPQLTDDYFSKKDKEIYILQVFLSYCHEGREYIDVPLEWIDFERTEEELKSTKSKDKYKKITKIVKYLEWGIMERAAAAKNSDREIPKNIEDFEVEANYIEIFFEDGRPIDIDLQAVYESILEEELIKEVYELRNC</sequence>
<dbReference type="AlphaFoldDB" id="A0AAE5UAX1"/>
<dbReference type="RefSeq" id="WP_098278472.1">
    <property type="nucleotide sequence ID" value="NZ_CP058264.1"/>
</dbReference>